<keyword evidence="1" id="KW-0732">Signal</keyword>
<comment type="caution">
    <text evidence="2">The sequence shown here is derived from an EMBL/GenBank/DDBJ whole genome shotgun (WGS) entry which is preliminary data.</text>
</comment>
<evidence type="ECO:0000313" key="3">
    <source>
        <dbReference type="Proteomes" id="UP000050297"/>
    </source>
</evidence>
<dbReference type="AlphaFoldDB" id="A0A0P9HXH8"/>
<feature type="chain" id="PRO_5006158925" description="Lipoprotein" evidence="1">
    <location>
        <begin position="28"/>
        <end position="153"/>
    </location>
</feature>
<evidence type="ECO:0000313" key="2">
    <source>
        <dbReference type="EMBL" id="KPW25850.1"/>
    </source>
</evidence>
<proteinExistence type="predicted"/>
<dbReference type="EMBL" id="LJPM01000067">
    <property type="protein sequence ID" value="KPW25850.1"/>
    <property type="molecule type" value="Genomic_DNA"/>
</dbReference>
<dbReference type="PROSITE" id="PS51257">
    <property type="entry name" value="PROKAR_LIPOPROTEIN"/>
    <property type="match status" value="1"/>
</dbReference>
<protein>
    <recommendedName>
        <fullName evidence="4">Lipoprotein</fullName>
    </recommendedName>
</protein>
<reference evidence="2 3" key="1">
    <citation type="submission" date="2015-09" db="EMBL/GenBank/DDBJ databases">
        <title>Genome announcement of multiple Pseudomonas syringae strains.</title>
        <authorList>
            <person name="Thakur S."/>
            <person name="Wang P.W."/>
            <person name="Gong Y."/>
            <person name="Weir B.S."/>
            <person name="Guttman D.S."/>
        </authorList>
    </citation>
    <scope>NUCLEOTIDE SEQUENCE [LARGE SCALE GENOMIC DNA]</scope>
    <source>
        <strain evidence="2 3">ICMP2802</strain>
    </source>
</reference>
<evidence type="ECO:0000256" key="1">
    <source>
        <dbReference type="SAM" id="SignalP"/>
    </source>
</evidence>
<feature type="signal peptide" evidence="1">
    <location>
        <begin position="1"/>
        <end position="27"/>
    </location>
</feature>
<sequence>MKHILTTISCLLLGACASQSIPQGTSAAFPVTITQLTASVAPASGQVEVHITIKNSFPRTLKTLRVFVAAYTTDGTKASMADESIEILGPINRGQSIGPLEKVTSIRDRNVSCVEVVRVEAVMMDYATSIASGDNAKALVTDENHRPCSPGSR</sequence>
<dbReference type="Proteomes" id="UP000050297">
    <property type="component" value="Unassembled WGS sequence"/>
</dbReference>
<organism evidence="2 3">
    <name type="scientific">Pseudomonas syringae pv. aceris</name>
    <dbReference type="NCBI Taxonomy" id="199198"/>
    <lineage>
        <taxon>Bacteria</taxon>
        <taxon>Pseudomonadati</taxon>
        <taxon>Pseudomonadota</taxon>
        <taxon>Gammaproteobacteria</taxon>
        <taxon>Pseudomonadales</taxon>
        <taxon>Pseudomonadaceae</taxon>
        <taxon>Pseudomonas</taxon>
        <taxon>Pseudomonas syringae</taxon>
    </lineage>
</organism>
<name>A0A0P9HXH8_PSESX</name>
<accession>A0A0P9HXH8</accession>
<dbReference type="RefSeq" id="WP_004407577.1">
    <property type="nucleotide sequence ID" value="NZ_LGAR01000114.1"/>
</dbReference>
<evidence type="ECO:0008006" key="4">
    <source>
        <dbReference type="Google" id="ProtNLM"/>
    </source>
</evidence>
<dbReference type="PATRIC" id="fig|199198.5.peg.5145"/>
<gene>
    <name evidence="2" type="ORF">ALO91_03587</name>
</gene>